<proteinExistence type="predicted"/>
<evidence type="ECO:0000313" key="1">
    <source>
        <dbReference type="EMBL" id="AUX82282.1"/>
    </source>
</evidence>
<dbReference type="Proteomes" id="UP000242013">
    <property type="component" value="Genome"/>
</dbReference>
<name>A0A2L0HKP6_9CAUD</name>
<sequence length="109" mass="11865">MAALRRQCRHRPVLLNLYGGTHPPGKEPVSLYTVITTVADATSHEVYSTHIELAEACDAVAEMVDELEAEEVRIALPADIAAVDIDGESVSGTWYATHRGEFLVAIFKS</sequence>
<protein>
    <submittedName>
        <fullName evidence="1">Uncharacterized protein</fullName>
    </submittedName>
</protein>
<evidence type="ECO:0000313" key="2">
    <source>
        <dbReference type="Proteomes" id="UP000242013"/>
    </source>
</evidence>
<accession>A0A2L0HKP6</accession>
<dbReference type="EMBL" id="MG812491">
    <property type="protein sequence ID" value="AUX82282.1"/>
    <property type="molecule type" value="Genomic_DNA"/>
</dbReference>
<organism evidence="1 2">
    <name type="scientific">Mycobacterium phage ItsyBitsy1</name>
    <dbReference type="NCBI Taxonomy" id="2079568"/>
    <lineage>
        <taxon>Viruses</taxon>
        <taxon>Duplodnaviria</taxon>
        <taxon>Heunggongvirae</taxon>
        <taxon>Uroviricota</taxon>
        <taxon>Caudoviricetes</taxon>
        <taxon>Bclasvirinae</taxon>
        <taxon>Rosebushvirus</taxon>
        <taxon>Rosebushvirus rosebush</taxon>
    </lineage>
</organism>
<gene>
    <name evidence="1" type="ORF">SEA_ITSYBITSY1_75</name>
</gene>
<reference evidence="1 2" key="1">
    <citation type="submission" date="2018-01" db="EMBL/GenBank/DDBJ databases">
        <authorList>
            <person name="Lawson J.N."/>
            <person name="Alonso-Hernandez C."/>
            <person name="Kamgue I.E."/>
            <person name="Krishna-Moorthy P."/>
            <person name="Stevenson N.A."/>
            <person name="Twichell C.M."/>
            <person name="Kirkpatrick B.L."/>
            <person name="Best A."/>
            <person name="Garlena R.A."/>
            <person name="Russell D.A."/>
            <person name="Pope W.H."/>
            <person name="Jacobs-Sera D."/>
            <person name="Hendrix R.W."/>
            <person name="Hatfull G.F."/>
        </authorList>
    </citation>
    <scope>NUCLEOTIDE SEQUENCE [LARGE SCALE GENOMIC DNA]</scope>
</reference>